<dbReference type="AlphaFoldDB" id="A0A128A1Z7"/>
<proteinExistence type="predicted"/>
<keyword evidence="1" id="KW-1133">Transmembrane helix</keyword>
<protein>
    <recommendedName>
        <fullName evidence="4">Carboxypeptidase regulatory-like domain-containing protein</fullName>
    </recommendedName>
</protein>
<evidence type="ECO:0000313" key="2">
    <source>
        <dbReference type="EMBL" id="CUR51358.1"/>
    </source>
</evidence>
<keyword evidence="1" id="KW-0812">Transmembrane</keyword>
<dbReference type="EMBL" id="LN890280">
    <property type="protein sequence ID" value="CUR51358.1"/>
    <property type="molecule type" value="Genomic_DNA"/>
</dbReference>
<evidence type="ECO:0008006" key="4">
    <source>
        <dbReference type="Google" id="ProtNLM"/>
    </source>
</evidence>
<gene>
    <name evidence="2" type="ORF">NDEV_0593</name>
</gene>
<evidence type="ECO:0000313" key="3">
    <source>
        <dbReference type="Proteomes" id="UP000196239"/>
    </source>
</evidence>
<dbReference type="KEGG" id="ndv:NDEV_0593"/>
<accession>A0A128A1Z7</accession>
<name>A0A128A1Z7_9ARCH</name>
<feature type="transmembrane region" description="Helical" evidence="1">
    <location>
        <begin position="6"/>
        <end position="25"/>
    </location>
</feature>
<dbReference type="Proteomes" id="UP000196239">
    <property type="component" value="Chromosome 1"/>
</dbReference>
<keyword evidence="3" id="KW-1185">Reference proteome</keyword>
<organism evidence="2 3">
    <name type="scientific">Nitrosotalea devaniterrae</name>
    <dbReference type="NCBI Taxonomy" id="1078905"/>
    <lineage>
        <taxon>Archaea</taxon>
        <taxon>Nitrososphaerota</taxon>
        <taxon>Nitrososphaeria</taxon>
        <taxon>Nitrosotaleales</taxon>
        <taxon>Nitrosotaleaceae</taxon>
        <taxon>Nitrosotalea</taxon>
    </lineage>
</organism>
<keyword evidence="1" id="KW-0472">Membrane</keyword>
<reference evidence="3" key="1">
    <citation type="submission" date="2015-10" db="EMBL/GenBank/DDBJ databases">
        <authorList>
            <person name="Lehtovirta-Morley L.E."/>
            <person name="Vieille C."/>
        </authorList>
    </citation>
    <scope>NUCLEOTIDE SEQUENCE [LARGE SCALE GENOMIC DNA]</scope>
</reference>
<sequence>MKPLHLVIFTILGIMVTSMVVFVLNSELNTPLPNMALQNNGTLSGNVSSYVYGGPLGSVTNRSANYEVFVYAPDGITMAGKTFSNANAHYSLQLPAGKYTIYTYNEIKQKYFVSVFAGQNTVFNITSSIHVR</sequence>
<evidence type="ECO:0000256" key="1">
    <source>
        <dbReference type="SAM" id="Phobius"/>
    </source>
</evidence>